<organism evidence="1 2">
    <name type="scientific">Tetraparma gracilis</name>
    <dbReference type="NCBI Taxonomy" id="2962635"/>
    <lineage>
        <taxon>Eukaryota</taxon>
        <taxon>Sar</taxon>
        <taxon>Stramenopiles</taxon>
        <taxon>Ochrophyta</taxon>
        <taxon>Bolidophyceae</taxon>
        <taxon>Parmales</taxon>
        <taxon>Triparmaceae</taxon>
        <taxon>Tetraparma</taxon>
    </lineage>
</organism>
<name>A0ABQ6MCP1_9STRA</name>
<protein>
    <submittedName>
        <fullName evidence="1">Uncharacterized protein</fullName>
    </submittedName>
</protein>
<proteinExistence type="predicted"/>
<keyword evidence="2" id="KW-1185">Reference proteome</keyword>
<gene>
    <name evidence="1" type="ORF">TeGR_g203</name>
</gene>
<evidence type="ECO:0000313" key="1">
    <source>
        <dbReference type="EMBL" id="GMI23856.1"/>
    </source>
</evidence>
<reference evidence="1 2" key="1">
    <citation type="journal article" date="2023" name="Commun. Biol.">
        <title>Genome analysis of Parmales, the sister group of diatoms, reveals the evolutionary specialization of diatoms from phago-mixotrophs to photoautotrophs.</title>
        <authorList>
            <person name="Ban H."/>
            <person name="Sato S."/>
            <person name="Yoshikawa S."/>
            <person name="Yamada K."/>
            <person name="Nakamura Y."/>
            <person name="Ichinomiya M."/>
            <person name="Sato N."/>
            <person name="Blanc-Mathieu R."/>
            <person name="Endo H."/>
            <person name="Kuwata A."/>
            <person name="Ogata H."/>
        </authorList>
    </citation>
    <scope>NUCLEOTIDE SEQUENCE [LARGE SCALE GENOMIC DNA]</scope>
</reference>
<dbReference type="EMBL" id="BRYB01000140">
    <property type="protein sequence ID" value="GMI23856.1"/>
    <property type="molecule type" value="Genomic_DNA"/>
</dbReference>
<sequence length="217" mass="24269">MLSALFPPSPKVESLRGSKDAFSEMMSRARVLNAFNSHPDPPDEDEDKDDPELQLLYYSCGKPPPCAFEKLCPGSEGGVGCQCYTCEQEALIHFSSHKQQCGACWGGAGCDGCEWCESVKSGHYARVDPLLRQMAQLPAEMVREIIGFAVGGHSRESESRVMVEQGLLHPARAWLEDGEDEKWRLNYWEEYERKNEGAHRDYLVEHPPGYQISAGDV</sequence>
<evidence type="ECO:0000313" key="2">
    <source>
        <dbReference type="Proteomes" id="UP001165060"/>
    </source>
</evidence>
<comment type="caution">
    <text evidence="1">The sequence shown here is derived from an EMBL/GenBank/DDBJ whole genome shotgun (WGS) entry which is preliminary data.</text>
</comment>
<dbReference type="Proteomes" id="UP001165060">
    <property type="component" value="Unassembled WGS sequence"/>
</dbReference>
<accession>A0ABQ6MCP1</accession>